<dbReference type="SUPFAM" id="SSF48425">
    <property type="entry name" value="Sec7 domain"/>
    <property type="match status" value="1"/>
</dbReference>
<dbReference type="GO" id="GO:0005085">
    <property type="term" value="F:guanyl-nucleotide exchange factor activity"/>
    <property type="evidence" value="ECO:0007669"/>
    <property type="project" value="InterPro"/>
</dbReference>
<dbReference type="InterPro" id="IPR035999">
    <property type="entry name" value="Sec7_dom_sf"/>
</dbReference>
<dbReference type="CDD" id="cd00171">
    <property type="entry name" value="Sec7"/>
    <property type="match status" value="1"/>
</dbReference>
<feature type="region of interest" description="Disordered" evidence="1">
    <location>
        <begin position="981"/>
        <end position="1020"/>
    </location>
</feature>
<dbReference type="Gene3D" id="1.10.220.20">
    <property type="match status" value="1"/>
</dbReference>
<dbReference type="SMART" id="SM00222">
    <property type="entry name" value="Sec7"/>
    <property type="match status" value="1"/>
</dbReference>
<feature type="region of interest" description="Disordered" evidence="1">
    <location>
        <begin position="132"/>
        <end position="221"/>
    </location>
</feature>
<gene>
    <name evidence="3" type="ORF">AMAG_19831</name>
</gene>
<dbReference type="Proteomes" id="UP000054350">
    <property type="component" value="Unassembled WGS sequence"/>
</dbReference>
<dbReference type="InterPro" id="IPR000904">
    <property type="entry name" value="Sec7_dom"/>
</dbReference>
<reference evidence="4" key="2">
    <citation type="submission" date="2009-11" db="EMBL/GenBank/DDBJ databases">
        <title>The Genome Sequence of Allomyces macrogynus strain ATCC 38327.</title>
        <authorList>
            <consortium name="The Broad Institute Genome Sequencing Platform"/>
            <person name="Russ C."/>
            <person name="Cuomo C."/>
            <person name="Shea T."/>
            <person name="Young S.K."/>
            <person name="Zeng Q."/>
            <person name="Koehrsen M."/>
            <person name="Haas B."/>
            <person name="Borodovsky M."/>
            <person name="Guigo R."/>
            <person name="Alvarado L."/>
            <person name="Berlin A."/>
            <person name="Borenstein D."/>
            <person name="Chen Z."/>
            <person name="Engels R."/>
            <person name="Freedman E."/>
            <person name="Gellesch M."/>
            <person name="Goldberg J."/>
            <person name="Griggs A."/>
            <person name="Gujja S."/>
            <person name="Heiman D."/>
            <person name="Hepburn T."/>
            <person name="Howarth C."/>
            <person name="Jen D."/>
            <person name="Larson L."/>
            <person name="Lewis B."/>
            <person name="Mehta T."/>
            <person name="Park D."/>
            <person name="Pearson M."/>
            <person name="Roberts A."/>
            <person name="Saif S."/>
            <person name="Shenoy N."/>
            <person name="Sisk P."/>
            <person name="Stolte C."/>
            <person name="Sykes S."/>
            <person name="Walk T."/>
            <person name="White J."/>
            <person name="Yandava C."/>
            <person name="Burger G."/>
            <person name="Gray M.W."/>
            <person name="Holland P.W.H."/>
            <person name="King N."/>
            <person name="Lang F.B.F."/>
            <person name="Roger A.J."/>
            <person name="Ruiz-Trillo I."/>
            <person name="Lander E."/>
            <person name="Nusbaum C."/>
        </authorList>
    </citation>
    <scope>NUCLEOTIDE SEQUENCE [LARGE SCALE GENOMIC DNA]</scope>
    <source>
        <strain evidence="4">ATCC 38327</strain>
    </source>
</reference>
<feature type="compositionally biased region" description="Acidic residues" evidence="1">
    <location>
        <begin position="173"/>
        <end position="183"/>
    </location>
</feature>
<keyword evidence="4" id="KW-1185">Reference proteome</keyword>
<protein>
    <recommendedName>
        <fullName evidence="2">SEC7 domain-containing protein</fullName>
    </recommendedName>
</protein>
<name>A0A0L0SZT2_ALLM3</name>
<evidence type="ECO:0000259" key="2">
    <source>
        <dbReference type="PROSITE" id="PS50190"/>
    </source>
</evidence>
<reference evidence="3 4" key="1">
    <citation type="submission" date="2009-11" db="EMBL/GenBank/DDBJ databases">
        <title>Annotation of Allomyces macrogynus ATCC 38327.</title>
        <authorList>
            <consortium name="The Broad Institute Genome Sequencing Platform"/>
            <person name="Russ C."/>
            <person name="Cuomo C."/>
            <person name="Burger G."/>
            <person name="Gray M.W."/>
            <person name="Holland P.W.H."/>
            <person name="King N."/>
            <person name="Lang F.B.F."/>
            <person name="Roger A.J."/>
            <person name="Ruiz-Trillo I."/>
            <person name="Young S.K."/>
            <person name="Zeng Q."/>
            <person name="Gargeya S."/>
            <person name="Fitzgerald M."/>
            <person name="Haas B."/>
            <person name="Abouelleil A."/>
            <person name="Alvarado L."/>
            <person name="Arachchi H.M."/>
            <person name="Berlin A."/>
            <person name="Chapman S.B."/>
            <person name="Gearin G."/>
            <person name="Goldberg J."/>
            <person name="Griggs A."/>
            <person name="Gujja S."/>
            <person name="Hansen M."/>
            <person name="Heiman D."/>
            <person name="Howarth C."/>
            <person name="Larimer J."/>
            <person name="Lui A."/>
            <person name="MacDonald P.J.P."/>
            <person name="McCowen C."/>
            <person name="Montmayeur A."/>
            <person name="Murphy C."/>
            <person name="Neiman D."/>
            <person name="Pearson M."/>
            <person name="Priest M."/>
            <person name="Roberts A."/>
            <person name="Saif S."/>
            <person name="Shea T."/>
            <person name="Sisk P."/>
            <person name="Stolte C."/>
            <person name="Sykes S."/>
            <person name="Wortman J."/>
            <person name="Nusbaum C."/>
            <person name="Birren B."/>
        </authorList>
    </citation>
    <scope>NUCLEOTIDE SEQUENCE [LARGE SCALE GENOMIC DNA]</scope>
    <source>
        <strain evidence="3 4">ATCC 38327</strain>
    </source>
</reference>
<proteinExistence type="predicted"/>
<feature type="compositionally biased region" description="Low complexity" evidence="1">
    <location>
        <begin position="153"/>
        <end position="165"/>
    </location>
</feature>
<evidence type="ECO:0000313" key="3">
    <source>
        <dbReference type="EMBL" id="KNE68002.1"/>
    </source>
</evidence>
<feature type="compositionally biased region" description="Low complexity" evidence="1">
    <location>
        <begin position="200"/>
        <end position="216"/>
    </location>
</feature>
<dbReference type="eggNOG" id="KOG0928">
    <property type="taxonomic scope" value="Eukaryota"/>
</dbReference>
<feature type="domain" description="SEC7" evidence="2">
    <location>
        <begin position="642"/>
        <end position="831"/>
    </location>
</feature>
<dbReference type="EMBL" id="GG745355">
    <property type="protein sequence ID" value="KNE68002.1"/>
    <property type="molecule type" value="Genomic_DNA"/>
</dbReference>
<dbReference type="Gene3D" id="1.10.1000.11">
    <property type="entry name" value="Arf Nucleotide-binding Site Opener,domain 2"/>
    <property type="match status" value="1"/>
</dbReference>
<dbReference type="VEuPathDB" id="FungiDB:AMAG_19831"/>
<dbReference type="STRING" id="578462.A0A0L0SZT2"/>
<accession>A0A0L0SZT2</accession>
<dbReference type="InterPro" id="IPR023394">
    <property type="entry name" value="Sec7_C_sf"/>
</dbReference>
<dbReference type="Pfam" id="PF01369">
    <property type="entry name" value="Sec7"/>
    <property type="match status" value="1"/>
</dbReference>
<dbReference type="AlphaFoldDB" id="A0A0L0SZT2"/>
<sequence>MVPAPSPAPGSTRAAALDAAADAAAAAERVALIQHHVLAVLAHMRRSAKFRSFDPATFSLTPSPFAHDAHGAGHAAWADLTLPPAPAASATDAERDAYLDRCAALFHWVGDAAATASAVGLSTASDDVRVSASSPAESAVSDRDDAVSTDELAATTTDPNAAPATIHLHDSSETEADEDDDDESAKNPTPVPSPSASPRTATVTTSSSMASLSPSTDHAPLRASATQTNVALPAHVLLQGFEELLKRLATITTLADLATRVPPLFMVTPFLRVIQSGDTTALITGAALASVHAFWLDGLLWAKARRDRRQVLALIVHTVAHARFEASSSATGDDVVLYRVLALVQDLVRDPTWAACLTDEAVCELVEMAVAVWMLPRVAEPVRRLAASVLHHLVRVVFAAPTTPHTRAPSVACQLEIVRVLAAILAGDPHPASESLLILAMSLVQHLVPVAHDAAVREAFRAHLMRHTLAWVARGTPSSADASDLDADPLVVDRSLGVGLDAPASSRATPTDARPTVNVVAMAWRTLHVQWQHLAPLLAPAHYELVLDLVLRVPRRTDPWEVREARAVFLRHVAHDANVLCALYRHLDCVPGRIDLFQNVVAHFARILEDQEVAVAVAGPALDFVHHLLLMLDRAPTQVDEGLRAQRARKLVLKRGLDLFATSPEKALDYFVAQGLIPAGKPADAVAAFLFTSPGIDKRMVGEYLSKKDKEAVLKAYMVHFDFRHLRIDEALRVLMLKFRIGGESQMIDRAIDCFAKHYFAQNPDQAEIANLDAGHLLAFSIIMLNTDQHNRQVRNRMDLDAFCRNLRGLNNNKDFDPAFLDAIFTAIHTKEIKDVETLDGKWTEALVQPPVDLHNAAALPDTAAMIQDVYATLVQALLHSPEPRAMACLSLLARAHGCADDLLLQLAKLNQLAPFTGDRKAGTGLHHAHLILFLATVAHQMPNLSETAQDVVVDTVSTLFVHDWLPVDCATYADPLRGRTVRIPVGTPGPSDRDVATTAAEPTPSATPPPGSSSPQPRASSSLFSFISYLSTSFTAAEPTDDEAALIRSVLARCQVGEILVHAVSPARWLAAADRRTHLASFYTDAHGAQ</sequence>
<dbReference type="GO" id="GO:0032012">
    <property type="term" value="P:regulation of ARF protein signal transduction"/>
    <property type="evidence" value="ECO:0007669"/>
    <property type="project" value="InterPro"/>
</dbReference>
<evidence type="ECO:0000313" key="4">
    <source>
        <dbReference type="Proteomes" id="UP000054350"/>
    </source>
</evidence>
<dbReference type="OrthoDB" id="10258608at2759"/>
<organism evidence="3 4">
    <name type="scientific">Allomyces macrogynus (strain ATCC 38327)</name>
    <name type="common">Allomyces javanicus var. macrogynus</name>
    <dbReference type="NCBI Taxonomy" id="578462"/>
    <lineage>
        <taxon>Eukaryota</taxon>
        <taxon>Fungi</taxon>
        <taxon>Fungi incertae sedis</taxon>
        <taxon>Blastocladiomycota</taxon>
        <taxon>Blastocladiomycetes</taxon>
        <taxon>Blastocladiales</taxon>
        <taxon>Blastocladiaceae</taxon>
        <taxon>Allomyces</taxon>
    </lineage>
</organism>
<evidence type="ECO:0000256" key="1">
    <source>
        <dbReference type="SAM" id="MobiDB-lite"/>
    </source>
</evidence>
<dbReference type="PROSITE" id="PS50190">
    <property type="entry name" value="SEC7"/>
    <property type="match status" value="1"/>
</dbReference>
<dbReference type="PANTHER" id="PTHR10663">
    <property type="entry name" value="GUANYL-NUCLEOTIDE EXCHANGE FACTOR"/>
    <property type="match status" value="1"/>
</dbReference>